<reference evidence="1 2" key="1">
    <citation type="submission" date="2019-05" db="EMBL/GenBank/DDBJ databases">
        <title>Emergence of the Ug99 lineage of the wheat stem rust pathogen through somatic hybridization.</title>
        <authorList>
            <person name="Li F."/>
            <person name="Upadhyaya N.M."/>
            <person name="Sperschneider J."/>
            <person name="Matny O."/>
            <person name="Nguyen-Phuc H."/>
            <person name="Mago R."/>
            <person name="Raley C."/>
            <person name="Miller M.E."/>
            <person name="Silverstein K.A.T."/>
            <person name="Henningsen E."/>
            <person name="Hirsch C.D."/>
            <person name="Visser B."/>
            <person name="Pretorius Z.A."/>
            <person name="Steffenson B.J."/>
            <person name="Schwessinger B."/>
            <person name="Dodds P.N."/>
            <person name="Figueroa M."/>
        </authorList>
    </citation>
    <scope>NUCLEOTIDE SEQUENCE [LARGE SCALE GENOMIC DNA]</scope>
    <source>
        <strain evidence="1 2">Ug99</strain>
    </source>
</reference>
<comment type="caution">
    <text evidence="1">The sequence shown here is derived from an EMBL/GenBank/DDBJ whole genome shotgun (WGS) entry which is preliminary data.</text>
</comment>
<name>A0A5B0PCK2_PUCGR</name>
<dbReference type="Proteomes" id="UP000325313">
    <property type="component" value="Unassembled WGS sequence"/>
</dbReference>
<gene>
    <name evidence="1" type="ORF">PGTUg99_017665</name>
</gene>
<accession>A0A5B0PCK2</accession>
<organism evidence="1 2">
    <name type="scientific">Puccinia graminis f. sp. tritici</name>
    <dbReference type="NCBI Taxonomy" id="56615"/>
    <lineage>
        <taxon>Eukaryota</taxon>
        <taxon>Fungi</taxon>
        <taxon>Dikarya</taxon>
        <taxon>Basidiomycota</taxon>
        <taxon>Pucciniomycotina</taxon>
        <taxon>Pucciniomycetes</taxon>
        <taxon>Pucciniales</taxon>
        <taxon>Pucciniaceae</taxon>
        <taxon>Puccinia</taxon>
    </lineage>
</organism>
<evidence type="ECO:0000313" key="1">
    <source>
        <dbReference type="EMBL" id="KAA1098786.1"/>
    </source>
</evidence>
<proteinExistence type="predicted"/>
<evidence type="ECO:0000313" key="2">
    <source>
        <dbReference type="Proteomes" id="UP000325313"/>
    </source>
</evidence>
<sequence length="63" mass="7039">MPSDCYGAHTSNRPSHVFPPAACSMPINLKKRRSTFEKVFTKKSSVSLETGMFCSAFDRSHTQ</sequence>
<dbReference type="AlphaFoldDB" id="A0A5B0PCK2"/>
<dbReference type="EMBL" id="VDEP01000346">
    <property type="protein sequence ID" value="KAA1098786.1"/>
    <property type="molecule type" value="Genomic_DNA"/>
</dbReference>
<protein>
    <submittedName>
        <fullName evidence="1">Uncharacterized protein</fullName>
    </submittedName>
</protein>